<evidence type="ECO:0000313" key="1">
    <source>
        <dbReference type="EMBL" id="KYG76897.1"/>
    </source>
</evidence>
<protein>
    <recommendedName>
        <fullName evidence="3">6-bladed beta-propeller</fullName>
    </recommendedName>
</protein>
<proteinExistence type="predicted"/>
<dbReference type="OrthoDB" id="819585at2"/>
<organism evidence="1 2">
    <name type="scientific">Roseivirga spongicola</name>
    <dbReference type="NCBI Taxonomy" id="333140"/>
    <lineage>
        <taxon>Bacteria</taxon>
        <taxon>Pseudomonadati</taxon>
        <taxon>Bacteroidota</taxon>
        <taxon>Cytophagia</taxon>
        <taxon>Cytophagales</taxon>
        <taxon>Roseivirgaceae</taxon>
        <taxon>Roseivirga</taxon>
    </lineage>
</organism>
<accession>A0A150XDU5</accession>
<dbReference type="AlphaFoldDB" id="A0A150XDU5"/>
<sequence length="413" mass="48156">MVRLNFDKLMSLMADYACRFYSFGCLSLIKVIPAKTFYLSGALRLSLVVFLLASCSGTKNEEGVHSQNLETFQSYQLSIDAERKSFSSIIESIEVVTLQETDNSLLTSASRVLKHRNEYLVINKSDEEVVFFDSEGKYLRTFRQLGQGPGEYQAINSIWIQDDELFIYERQRSIVFKYRIEGEFLDSKKLPFEVGHVIGYKDEYLVEFNYTIIEDSLMYKFGVLNSEMELTEKFLKTDEASDNIDMNPAPSMFSYSDGVLLTHMYSDSVYYYKQGQFKPFIHFDFGEDWYWENEEVFSEDKLVSSNKAWETDMSLSEKYAYVWTVVGYSHYDYFIIDRTTGKSERVDLRKDSHFSTTITDLGWEGDKWLVSMLPEDLLQLSEELNYKLPNLDQLSRSENPALVKVKFKDSGEW</sequence>
<dbReference type="STRING" id="333140.AWW68_19155"/>
<dbReference type="RefSeq" id="WP_068218768.1">
    <property type="nucleotide sequence ID" value="NZ_LRPC01000003.1"/>
</dbReference>
<keyword evidence="2" id="KW-1185">Reference proteome</keyword>
<evidence type="ECO:0000313" key="2">
    <source>
        <dbReference type="Proteomes" id="UP000075606"/>
    </source>
</evidence>
<name>A0A150XDU5_9BACT</name>
<dbReference type="EMBL" id="LRPC01000003">
    <property type="protein sequence ID" value="KYG76897.1"/>
    <property type="molecule type" value="Genomic_DNA"/>
</dbReference>
<gene>
    <name evidence="1" type="ORF">AWW68_19155</name>
</gene>
<evidence type="ECO:0008006" key="3">
    <source>
        <dbReference type="Google" id="ProtNLM"/>
    </source>
</evidence>
<dbReference type="Gene3D" id="2.120.10.30">
    <property type="entry name" value="TolB, C-terminal domain"/>
    <property type="match status" value="1"/>
</dbReference>
<dbReference type="Proteomes" id="UP000075606">
    <property type="component" value="Unassembled WGS sequence"/>
</dbReference>
<dbReference type="InterPro" id="IPR011042">
    <property type="entry name" value="6-blade_b-propeller_TolB-like"/>
</dbReference>
<reference evidence="1 2" key="1">
    <citation type="submission" date="2016-01" db="EMBL/GenBank/DDBJ databases">
        <title>Genome sequencing of Roseivirga spongicola UST030701-084.</title>
        <authorList>
            <person name="Selvaratnam C."/>
            <person name="Thevarajoo S."/>
            <person name="Goh K.M."/>
            <person name="Ee R."/>
            <person name="Chan K.-G."/>
            <person name="Chong C.S."/>
        </authorList>
    </citation>
    <scope>NUCLEOTIDE SEQUENCE [LARGE SCALE GENOMIC DNA]</scope>
    <source>
        <strain evidence="1 2">UST030701-084</strain>
    </source>
</reference>
<comment type="caution">
    <text evidence="1">The sequence shown here is derived from an EMBL/GenBank/DDBJ whole genome shotgun (WGS) entry which is preliminary data.</text>
</comment>
<dbReference type="Pfam" id="PF17170">
    <property type="entry name" value="DUF5128"/>
    <property type="match status" value="1"/>
</dbReference>